<dbReference type="GeneID" id="93126213"/>
<protein>
    <recommendedName>
        <fullName evidence="4">AlpA family phage regulatory protein</fullName>
    </recommendedName>
</protein>
<evidence type="ECO:0000313" key="2">
    <source>
        <dbReference type="EMBL" id="QRO78502.1"/>
    </source>
</evidence>
<evidence type="ECO:0008006" key="4">
    <source>
        <dbReference type="Google" id="ProtNLM"/>
    </source>
</evidence>
<name>A0A892I6Y4_9BURK</name>
<dbReference type="RefSeq" id="WP_123806809.1">
    <property type="nucleotide sequence ID" value="NZ_CABVPR010000039.1"/>
</dbReference>
<sequence length="102" mass="11258">MAKINNEFRQIFAGMAPQAIINRDELAALLATTVGAVTQMAYRGELPPTAFPAKRRACWFVGDIREWLDDAAARRRKDDVVAHESAQKPRVGRPRLPASGAI</sequence>
<accession>A0A892I6Y4</accession>
<dbReference type="EMBL" id="CP069482">
    <property type="protein sequence ID" value="QRO78502.1"/>
    <property type="molecule type" value="Genomic_DNA"/>
</dbReference>
<organism evidence="2 3">
    <name type="scientific">Burkholderia dolosa</name>
    <dbReference type="NCBI Taxonomy" id="152500"/>
    <lineage>
        <taxon>Bacteria</taxon>
        <taxon>Pseudomonadati</taxon>
        <taxon>Pseudomonadota</taxon>
        <taxon>Betaproteobacteria</taxon>
        <taxon>Burkholderiales</taxon>
        <taxon>Burkholderiaceae</taxon>
        <taxon>Burkholderia</taxon>
        <taxon>Burkholderia cepacia complex</taxon>
    </lineage>
</organism>
<reference evidence="2 3" key="1">
    <citation type="submission" date="2021-02" db="EMBL/GenBank/DDBJ databases">
        <title>FDA dAtabase for Regulatory Grade micrObial Sequences (FDA-ARGOS): Supporting development and validation of Infectious Disease Dx tests.</title>
        <authorList>
            <person name="Minogue T."/>
            <person name="Wolcott M."/>
            <person name="Wasieloski L."/>
            <person name="Aguilar W."/>
            <person name="Moore D."/>
            <person name="Jaissle J."/>
            <person name="Tallon L."/>
            <person name="Sadzewicz L."/>
            <person name="Zhao X."/>
            <person name="Boylan J."/>
            <person name="Ott S."/>
            <person name="Bowen H."/>
            <person name="Vavikolanu K."/>
            <person name="Mehta A."/>
            <person name="Aluvathingal J."/>
            <person name="Nadendla S."/>
            <person name="Yan Y."/>
            <person name="Sichtig H."/>
        </authorList>
    </citation>
    <scope>NUCLEOTIDE SEQUENCE [LARGE SCALE GENOMIC DNA]</scope>
    <source>
        <strain evidence="2 3">FDAARGOS_1272</strain>
    </source>
</reference>
<evidence type="ECO:0000313" key="3">
    <source>
        <dbReference type="Proteomes" id="UP000625568"/>
    </source>
</evidence>
<feature type="region of interest" description="Disordered" evidence="1">
    <location>
        <begin position="75"/>
        <end position="102"/>
    </location>
</feature>
<evidence type="ECO:0000256" key="1">
    <source>
        <dbReference type="SAM" id="MobiDB-lite"/>
    </source>
</evidence>
<feature type="compositionally biased region" description="Basic and acidic residues" evidence="1">
    <location>
        <begin position="75"/>
        <end position="87"/>
    </location>
</feature>
<proteinExistence type="predicted"/>
<gene>
    <name evidence="2" type="ORF">I6K02_06250</name>
</gene>
<dbReference type="Proteomes" id="UP000625568">
    <property type="component" value="Chromosome 1"/>
</dbReference>
<keyword evidence="3" id="KW-1185">Reference proteome</keyword>
<dbReference type="AlphaFoldDB" id="A0A892I6Y4"/>